<proteinExistence type="predicted"/>
<dbReference type="RefSeq" id="WP_240171579.1">
    <property type="nucleotide sequence ID" value="NZ_CP092365.1"/>
</dbReference>
<dbReference type="Proteomes" id="UP001055200">
    <property type="component" value="Chromosome"/>
</dbReference>
<protein>
    <submittedName>
        <fullName evidence="1">Uncharacterized protein</fullName>
    </submittedName>
</protein>
<organism evidence="1 2">
    <name type="scientific">Mycolicibacillus parakoreensis</name>
    <dbReference type="NCBI Taxonomy" id="1069221"/>
    <lineage>
        <taxon>Bacteria</taxon>
        <taxon>Bacillati</taxon>
        <taxon>Actinomycetota</taxon>
        <taxon>Actinomycetes</taxon>
        <taxon>Mycobacteriales</taxon>
        <taxon>Mycobacteriaceae</taxon>
        <taxon>Mycolicibacillus</taxon>
    </lineage>
</organism>
<sequence>MAGHGRGDLGRAHRHEDDLDAQVGVEQRIIEFGDPFGHLAVEALPVHRDEVSKPLLELHHLVERRASTVPGVGPLRLDQAETRGFRVDERDRVDTVVVRAVGYARRCVLSAETGNLGEHECRERPCQSSLLHGVGAVLAEVGDVDVRVGRVLQSPLDLRHMQVAQGRPPRHQ</sequence>
<evidence type="ECO:0000313" key="1">
    <source>
        <dbReference type="EMBL" id="ULN53327.1"/>
    </source>
</evidence>
<evidence type="ECO:0000313" key="2">
    <source>
        <dbReference type="Proteomes" id="UP001055200"/>
    </source>
</evidence>
<keyword evidence="2" id="KW-1185">Reference proteome</keyword>
<name>A0ABY3U1F0_9MYCO</name>
<reference evidence="1" key="1">
    <citation type="submission" date="2022-08" db="EMBL/GenBank/DDBJ databases">
        <title>Complete genome sequence of 14 non-tuberculosis mycobacteria type-strains.</title>
        <authorList>
            <person name="Igarashi Y."/>
            <person name="Osugi A."/>
            <person name="Mitarai S."/>
        </authorList>
    </citation>
    <scope>NUCLEOTIDE SEQUENCE</scope>
    <source>
        <strain evidence="1">DSM 45575</strain>
    </source>
</reference>
<dbReference type="EMBL" id="CP092365">
    <property type="protein sequence ID" value="ULN53327.1"/>
    <property type="molecule type" value="Genomic_DNA"/>
</dbReference>
<gene>
    <name evidence="1" type="ORF">MIU77_02960</name>
</gene>
<accession>A0ABY3U1F0</accession>